<feature type="region of interest" description="Disordered" evidence="6">
    <location>
        <begin position="348"/>
        <end position="383"/>
    </location>
</feature>
<comment type="subcellular location">
    <subcellularLocation>
        <location evidence="1">Nucleus</location>
    </subcellularLocation>
</comment>
<feature type="region of interest" description="Disordered" evidence="6">
    <location>
        <begin position="541"/>
        <end position="579"/>
    </location>
</feature>
<feature type="domain" description="RRM" evidence="7">
    <location>
        <begin position="119"/>
        <end position="211"/>
    </location>
</feature>
<feature type="domain" description="HTH La-type RNA-binding" evidence="8">
    <location>
        <begin position="4"/>
        <end position="111"/>
    </location>
</feature>
<dbReference type="GO" id="GO:1990904">
    <property type="term" value="C:ribonucleoprotein complex"/>
    <property type="evidence" value="ECO:0007669"/>
    <property type="project" value="UniProtKB-UniRule"/>
</dbReference>
<feature type="compositionally biased region" description="Basic residues" evidence="6">
    <location>
        <begin position="541"/>
        <end position="550"/>
    </location>
</feature>
<gene>
    <name evidence="10" type="ORF">CKAN_01186300</name>
</gene>
<dbReference type="SMART" id="SM00360">
    <property type="entry name" value="RRM"/>
    <property type="match status" value="2"/>
</dbReference>
<dbReference type="SMART" id="SM00715">
    <property type="entry name" value="LA"/>
    <property type="match status" value="1"/>
</dbReference>
<evidence type="ECO:0000313" key="10">
    <source>
        <dbReference type="EMBL" id="RWR83118.1"/>
    </source>
</evidence>
<feature type="domain" description="RRM" evidence="7">
    <location>
        <begin position="441"/>
        <end position="524"/>
    </location>
</feature>
<comment type="caution">
    <text evidence="10">The sequence shown here is derived from an EMBL/GenBank/DDBJ whole genome shotgun (WGS) entry which is preliminary data.</text>
</comment>
<dbReference type="CDD" id="cd12291">
    <property type="entry name" value="RRM1_La"/>
    <property type="match status" value="1"/>
</dbReference>
<dbReference type="AlphaFoldDB" id="A0A443NX55"/>
<dbReference type="STRING" id="337451.A0A443NX55"/>
<evidence type="ECO:0000256" key="5">
    <source>
        <dbReference type="PROSITE-ProRule" id="PRU00332"/>
    </source>
</evidence>
<dbReference type="Gene3D" id="1.10.10.10">
    <property type="entry name" value="Winged helix-like DNA-binding domain superfamily/Winged helix DNA-binding domain"/>
    <property type="match status" value="1"/>
</dbReference>
<dbReference type="InterPro" id="IPR014886">
    <property type="entry name" value="La_xRRM"/>
</dbReference>
<dbReference type="InterPro" id="IPR036390">
    <property type="entry name" value="WH_DNA-bd_sf"/>
</dbReference>
<dbReference type="CDD" id="cd08030">
    <property type="entry name" value="LA_like_plant"/>
    <property type="match status" value="1"/>
</dbReference>
<dbReference type="Pfam" id="PF08777">
    <property type="entry name" value="RRM_3"/>
    <property type="match status" value="1"/>
</dbReference>
<dbReference type="PROSITE" id="PS51939">
    <property type="entry name" value="XRRM"/>
    <property type="match status" value="1"/>
</dbReference>
<proteinExistence type="predicted"/>
<dbReference type="PRINTS" id="PR00302">
    <property type="entry name" value="LUPUSLA"/>
</dbReference>
<protein>
    <submittedName>
        <fullName evidence="10">La protein 1</fullName>
    </submittedName>
</protein>
<evidence type="ECO:0000259" key="7">
    <source>
        <dbReference type="PROSITE" id="PS50102"/>
    </source>
</evidence>
<evidence type="ECO:0000256" key="2">
    <source>
        <dbReference type="ARBA" id="ARBA00022884"/>
    </source>
</evidence>
<evidence type="ECO:0000259" key="9">
    <source>
        <dbReference type="PROSITE" id="PS51939"/>
    </source>
</evidence>
<dbReference type="PANTHER" id="PTHR22792:SF133">
    <property type="entry name" value="LA PROTEIN 2"/>
    <property type="match status" value="1"/>
</dbReference>
<dbReference type="InterPro" id="IPR036388">
    <property type="entry name" value="WH-like_DNA-bd_sf"/>
</dbReference>
<dbReference type="Gene3D" id="3.30.70.330">
    <property type="match status" value="2"/>
</dbReference>
<dbReference type="FunFam" id="1.10.10.10:FF:000795">
    <property type="entry name" value="La protein 2"/>
    <property type="match status" value="1"/>
</dbReference>
<keyword evidence="2 5" id="KW-0694">RNA-binding</keyword>
<name>A0A443NX55_9MAGN</name>
<evidence type="ECO:0000256" key="6">
    <source>
        <dbReference type="SAM" id="MobiDB-lite"/>
    </source>
</evidence>
<dbReference type="SUPFAM" id="SSF46785">
    <property type="entry name" value="Winged helix' DNA-binding domain"/>
    <property type="match status" value="1"/>
</dbReference>
<organism evidence="10 11">
    <name type="scientific">Cinnamomum micranthum f. kanehirae</name>
    <dbReference type="NCBI Taxonomy" id="337451"/>
    <lineage>
        <taxon>Eukaryota</taxon>
        <taxon>Viridiplantae</taxon>
        <taxon>Streptophyta</taxon>
        <taxon>Embryophyta</taxon>
        <taxon>Tracheophyta</taxon>
        <taxon>Spermatophyta</taxon>
        <taxon>Magnoliopsida</taxon>
        <taxon>Magnoliidae</taxon>
        <taxon>Laurales</taxon>
        <taxon>Lauraceae</taxon>
        <taxon>Cinnamomum</taxon>
    </lineage>
</organism>
<dbReference type="EMBL" id="QPKB01000004">
    <property type="protein sequence ID" value="RWR83118.1"/>
    <property type="molecule type" value="Genomic_DNA"/>
</dbReference>
<evidence type="ECO:0000256" key="1">
    <source>
        <dbReference type="ARBA" id="ARBA00004123"/>
    </source>
</evidence>
<dbReference type="OrthoDB" id="439993at2759"/>
<dbReference type="Proteomes" id="UP000283530">
    <property type="component" value="Unassembled WGS sequence"/>
</dbReference>
<dbReference type="SUPFAM" id="SSF54928">
    <property type="entry name" value="RNA-binding domain, RBD"/>
    <property type="match status" value="2"/>
</dbReference>
<sequence>MASALFDELKSENILKQVEFYFSDSNIPRDNFLRKSIKESEDGIVSAISLALVCSFSRMRILLGLGAVRQEEIREETLSAVAEALKKSTFVKVSEDGKRVGRSTELSKLEEVIDQADTRTIAASPLEYNVRREEVEAFFCQYGKVDSVRLPRNVADKRCFCGTALVEFSSDDDAKNVLKQRLVFAGVELELEPKKDFDAERERMRVEIENYRALIAGDNRKSSQTNESYPKGLVVAFKLRRMSKGGPVEQNGVHHEKGNVAISETEDMPNSTGSVIEESEQMSLENVKATGESLDGIEIQNGDKIAESPMKQGEEKALDLEDAIQGSKEKATDAIEASIDNVADNAADQKEDAIQESEENVTDDSIQGSGEKVTNDATPKSEDVIEVNEDAAEKNEDAIQGSGEMVTDDANQKNEDAIQGSVENVIDDTTQKNEGAIQGSVGKITDDATQRNKKAVVAEEVSWENLKQVFQRFGTVKFVDFKMGEESGYVRFEQQEDAQKALAAAGEGDLVVKDCIMCVELVTGDAERDYWTQLRGNLERHHREHHRGGYRGRGGYGRGRYFDNKRPRQGNRGFYQGRPNKFPRFDAY</sequence>
<dbReference type="PROSITE" id="PS50961">
    <property type="entry name" value="HTH_LA"/>
    <property type="match status" value="1"/>
</dbReference>
<comment type="function">
    <text evidence="4">Binds to the 3' poly(U) terminus of nascent RNA polymerase III transcripts, protecting them from exonuclease digestion and facilitating their folding and maturation.</text>
</comment>
<dbReference type="PROSITE" id="PS50102">
    <property type="entry name" value="RRM"/>
    <property type="match status" value="2"/>
</dbReference>
<keyword evidence="11" id="KW-1185">Reference proteome</keyword>
<dbReference type="GO" id="GO:0006396">
    <property type="term" value="P:RNA processing"/>
    <property type="evidence" value="ECO:0007669"/>
    <property type="project" value="InterPro"/>
</dbReference>
<dbReference type="PANTHER" id="PTHR22792">
    <property type="entry name" value="LUPUS LA PROTEIN-RELATED"/>
    <property type="match status" value="1"/>
</dbReference>
<keyword evidence="3" id="KW-0539">Nucleus</keyword>
<accession>A0A443NX55</accession>
<dbReference type="InterPro" id="IPR045180">
    <property type="entry name" value="La_dom_prot"/>
</dbReference>
<dbReference type="InterPro" id="IPR035979">
    <property type="entry name" value="RBD_domain_sf"/>
</dbReference>
<dbReference type="InterPro" id="IPR000504">
    <property type="entry name" value="RRM_dom"/>
</dbReference>
<feature type="region of interest" description="Disordered" evidence="6">
    <location>
        <begin position="293"/>
        <end position="316"/>
    </location>
</feature>
<dbReference type="Pfam" id="PF05383">
    <property type="entry name" value="La"/>
    <property type="match status" value="1"/>
</dbReference>
<evidence type="ECO:0000313" key="11">
    <source>
        <dbReference type="Proteomes" id="UP000283530"/>
    </source>
</evidence>
<dbReference type="GO" id="GO:0005634">
    <property type="term" value="C:nucleus"/>
    <property type="evidence" value="ECO:0007669"/>
    <property type="project" value="UniProtKB-SubCell"/>
</dbReference>
<evidence type="ECO:0000256" key="4">
    <source>
        <dbReference type="ARBA" id="ARBA00057261"/>
    </source>
</evidence>
<dbReference type="InterPro" id="IPR012677">
    <property type="entry name" value="Nucleotide-bd_a/b_plait_sf"/>
</dbReference>
<dbReference type="Pfam" id="PF00076">
    <property type="entry name" value="RRM_1"/>
    <property type="match status" value="1"/>
</dbReference>
<dbReference type="GO" id="GO:0003729">
    <property type="term" value="F:mRNA binding"/>
    <property type="evidence" value="ECO:0007669"/>
    <property type="project" value="TreeGrafter"/>
</dbReference>
<evidence type="ECO:0000256" key="3">
    <source>
        <dbReference type="ARBA" id="ARBA00023242"/>
    </source>
</evidence>
<dbReference type="InterPro" id="IPR002344">
    <property type="entry name" value="Lupus_La"/>
</dbReference>
<feature type="domain" description="XRRM" evidence="9">
    <location>
        <begin position="435"/>
        <end position="564"/>
    </location>
</feature>
<reference evidence="10 11" key="1">
    <citation type="journal article" date="2019" name="Nat. Plants">
        <title>Stout camphor tree genome fills gaps in understanding of flowering plant genome evolution.</title>
        <authorList>
            <person name="Chaw S.M."/>
            <person name="Liu Y.C."/>
            <person name="Wu Y.W."/>
            <person name="Wang H.Y."/>
            <person name="Lin C.I."/>
            <person name="Wu C.S."/>
            <person name="Ke H.M."/>
            <person name="Chang L.Y."/>
            <person name="Hsu C.Y."/>
            <person name="Yang H.T."/>
            <person name="Sudianto E."/>
            <person name="Hsu M.H."/>
            <person name="Wu K.P."/>
            <person name="Wang L.N."/>
            <person name="Leebens-Mack J.H."/>
            <person name="Tsai I.J."/>
        </authorList>
    </citation>
    <scope>NUCLEOTIDE SEQUENCE [LARGE SCALE GENOMIC DNA]</scope>
    <source>
        <strain evidence="11">cv. Chaw 1501</strain>
        <tissue evidence="10">Young leaves</tissue>
    </source>
</reference>
<evidence type="ECO:0000259" key="8">
    <source>
        <dbReference type="PROSITE" id="PS50961"/>
    </source>
</evidence>
<dbReference type="InterPro" id="IPR006630">
    <property type="entry name" value="La_HTH"/>
</dbReference>